<evidence type="ECO:0000313" key="1">
    <source>
        <dbReference type="EMBL" id="CAK5082432.1"/>
    </source>
</evidence>
<evidence type="ECO:0000313" key="2">
    <source>
        <dbReference type="Proteomes" id="UP001497535"/>
    </source>
</evidence>
<gene>
    <name evidence="1" type="ORF">MENTE1834_LOCUS29712</name>
</gene>
<dbReference type="EMBL" id="CAVMJV010000047">
    <property type="protein sequence ID" value="CAK5082432.1"/>
    <property type="molecule type" value="Genomic_DNA"/>
</dbReference>
<comment type="caution">
    <text evidence="1">The sequence shown here is derived from an EMBL/GenBank/DDBJ whole genome shotgun (WGS) entry which is preliminary data.</text>
</comment>
<sequence length="90" mass="10419">MGGKKHNISEVLRLQKVYVDKNSKTAWATADKIDDDILFEKYVKKQNDLIIKNKMTNNQLTENICNTIEMDIDKVSEGVIRIFCILVVFK</sequence>
<keyword evidence="2" id="KW-1185">Reference proteome</keyword>
<name>A0ACB0ZVM8_MELEN</name>
<organism evidence="1 2">
    <name type="scientific">Meloidogyne enterolobii</name>
    <name type="common">Root-knot nematode worm</name>
    <name type="synonym">Meloidogyne mayaguensis</name>
    <dbReference type="NCBI Taxonomy" id="390850"/>
    <lineage>
        <taxon>Eukaryota</taxon>
        <taxon>Metazoa</taxon>
        <taxon>Ecdysozoa</taxon>
        <taxon>Nematoda</taxon>
        <taxon>Chromadorea</taxon>
        <taxon>Rhabditida</taxon>
        <taxon>Tylenchina</taxon>
        <taxon>Tylenchomorpha</taxon>
        <taxon>Tylenchoidea</taxon>
        <taxon>Meloidogynidae</taxon>
        <taxon>Meloidogyninae</taxon>
        <taxon>Meloidogyne</taxon>
    </lineage>
</organism>
<reference evidence="1" key="1">
    <citation type="submission" date="2023-11" db="EMBL/GenBank/DDBJ databases">
        <authorList>
            <person name="Poullet M."/>
        </authorList>
    </citation>
    <scope>NUCLEOTIDE SEQUENCE</scope>
    <source>
        <strain evidence="1">E1834</strain>
    </source>
</reference>
<accession>A0ACB0ZVM8</accession>
<protein>
    <submittedName>
        <fullName evidence="1">Uncharacterized protein</fullName>
    </submittedName>
</protein>
<dbReference type="Proteomes" id="UP001497535">
    <property type="component" value="Unassembled WGS sequence"/>
</dbReference>
<proteinExistence type="predicted"/>